<sequence>MFKEPDIGHHSEHILSMLYYGRTTAEPSPDAVFDFRYPGLEQTLHIGSVELNERLELLSKAGFLTRQVWFETVACPACSATDPISLDLFNAVNPPPNRGYAAKMDKSHGRSVVPAFRCRRCSKLYSYGDGLIRQAFAYSIKSELKDTVTKAIPDFFKFVEVMKQHGLDPVQLATLKGMSGITHTFDIAVAQRAERGSPAGQDAGYGEVTRGIVINVPGIGNKSLGSEHVKRLYSELSDIEGYRGVIIAIHGMDEEGERLARHFGIRILAGADADGALNEFWHFIRNEFLNPITRPSTTFGIEGFEKIADEFPSGRVYILSGPSGSMKTTVAVNYLIQGAKHGERGVMVVTGQSIENILSDFSNQGLEVELFRRDILLVDLTTQIEDLREKMLKGDASSVRAYLLKIVTDLGMVVLKHKAKRLVIDSIDDFWPDDAAGRDFIRGFILSLSKMGTTSMLTKTARYGPGSFSYGDSYVDGIINLGFQAVGDTRTHFIEALKIRGVKIDPSRFEIGTRIVDGRMKLTLLGRLPISGTAESEQEPEMDEIMEFPAGSQ</sequence>
<proteinExistence type="predicted"/>
<dbReference type="InterPro" id="IPR014774">
    <property type="entry name" value="KaiC-like_dom"/>
</dbReference>
<dbReference type="Pfam" id="PF06745">
    <property type="entry name" value="ATPase"/>
    <property type="match status" value="1"/>
</dbReference>
<dbReference type="PANTHER" id="PTHR43637">
    <property type="entry name" value="UPF0273 PROTEIN TM_0370"/>
    <property type="match status" value="1"/>
</dbReference>
<protein>
    <submittedName>
        <fullName evidence="4">RAD55 family ATPase</fullName>
    </submittedName>
</protein>
<evidence type="ECO:0000313" key="5">
    <source>
        <dbReference type="Proteomes" id="UP000750197"/>
    </source>
</evidence>
<dbReference type="EMBL" id="JAHEAC010000124">
    <property type="protein sequence ID" value="MBX8644920.1"/>
    <property type="molecule type" value="Genomic_DNA"/>
</dbReference>
<dbReference type="InterPro" id="IPR027417">
    <property type="entry name" value="P-loop_NTPase"/>
</dbReference>
<dbReference type="GO" id="GO:0005524">
    <property type="term" value="F:ATP binding"/>
    <property type="evidence" value="ECO:0007669"/>
    <property type="project" value="UniProtKB-KW"/>
</dbReference>
<evidence type="ECO:0000256" key="2">
    <source>
        <dbReference type="ARBA" id="ARBA00022840"/>
    </source>
</evidence>
<gene>
    <name evidence="4" type="ORF">KIY12_09420</name>
</gene>
<comment type="caution">
    <text evidence="4">The sequence shown here is derived from an EMBL/GenBank/DDBJ whole genome shotgun (WGS) entry which is preliminary data.</text>
</comment>
<feature type="domain" description="KaiC-like" evidence="3">
    <location>
        <begin position="300"/>
        <end position="511"/>
    </location>
</feature>
<dbReference type="SUPFAM" id="SSF52540">
    <property type="entry name" value="P-loop containing nucleoside triphosphate hydrolases"/>
    <property type="match status" value="1"/>
</dbReference>
<dbReference type="AlphaFoldDB" id="A0A8J8CE01"/>
<reference evidence="4" key="1">
    <citation type="submission" date="2021-05" db="EMBL/GenBank/DDBJ databases">
        <title>Genomic insights into ecological role and evolution of a novel Thermoplasmata order Candidatus Sysuiplasmatales.</title>
        <authorList>
            <person name="Yuan Y."/>
        </authorList>
    </citation>
    <scope>NUCLEOTIDE SEQUENCE</scope>
    <source>
        <strain evidence="4">TUT19-bin139</strain>
    </source>
</reference>
<evidence type="ECO:0000259" key="3">
    <source>
        <dbReference type="Pfam" id="PF06745"/>
    </source>
</evidence>
<dbReference type="Gene3D" id="3.40.50.300">
    <property type="entry name" value="P-loop containing nucleotide triphosphate hydrolases"/>
    <property type="match status" value="1"/>
</dbReference>
<dbReference type="Proteomes" id="UP000750197">
    <property type="component" value="Unassembled WGS sequence"/>
</dbReference>
<keyword evidence="2" id="KW-0067">ATP-binding</keyword>
<accession>A0A8J8CE01</accession>
<dbReference type="PANTHER" id="PTHR43637:SF1">
    <property type="entry name" value="UPF0273 PROTEIN TM_0370"/>
    <property type="match status" value="1"/>
</dbReference>
<organism evidence="4 5">
    <name type="scientific">Candidatus Sysuiplasma superficiale</name>
    <dbReference type="NCBI Taxonomy" id="2823368"/>
    <lineage>
        <taxon>Archaea</taxon>
        <taxon>Methanobacteriati</taxon>
        <taxon>Thermoplasmatota</taxon>
        <taxon>Thermoplasmata</taxon>
        <taxon>Candidatus Sysuiplasmatales</taxon>
        <taxon>Candidatus Sysuiplasmataceae</taxon>
        <taxon>Candidatus Sysuiplasma</taxon>
    </lineage>
</organism>
<evidence type="ECO:0000313" key="4">
    <source>
        <dbReference type="EMBL" id="MBX8644920.1"/>
    </source>
</evidence>
<evidence type="ECO:0000256" key="1">
    <source>
        <dbReference type="ARBA" id="ARBA00022741"/>
    </source>
</evidence>
<keyword evidence="1" id="KW-0547">Nucleotide-binding</keyword>
<name>A0A8J8CE01_9ARCH</name>